<feature type="binding site" evidence="6">
    <location>
        <position position="300"/>
    </location>
    <ligand>
        <name>Zn(2+)</name>
        <dbReference type="ChEBI" id="CHEBI:29105"/>
    </ligand>
</feature>
<feature type="transmembrane region" description="Helical" evidence="8">
    <location>
        <begin position="167"/>
        <end position="185"/>
    </location>
</feature>
<feature type="region of interest" description="Disordered" evidence="7">
    <location>
        <begin position="1"/>
        <end position="43"/>
    </location>
</feature>
<evidence type="ECO:0000256" key="2">
    <source>
        <dbReference type="ARBA" id="ARBA00007018"/>
    </source>
</evidence>
<keyword evidence="6" id="KW-0479">Metal-binding</keyword>
<evidence type="ECO:0008006" key="11">
    <source>
        <dbReference type="Google" id="ProtNLM"/>
    </source>
</evidence>
<protein>
    <recommendedName>
        <fullName evidence="11">HlyIII-domain-containing protein</fullName>
    </recommendedName>
</protein>
<reference evidence="9" key="1">
    <citation type="submission" date="2021-07" db="EMBL/GenBank/DDBJ databases">
        <title>Elsinoe batatas strain:CRI-CJ2 Genome sequencing and assembly.</title>
        <authorList>
            <person name="Huang L."/>
        </authorList>
    </citation>
    <scope>NUCLEOTIDE SEQUENCE</scope>
    <source>
        <strain evidence="9">CRI-CJ2</strain>
    </source>
</reference>
<gene>
    <name evidence="9" type="ORF">KVT40_005692</name>
</gene>
<evidence type="ECO:0000256" key="1">
    <source>
        <dbReference type="ARBA" id="ARBA00004141"/>
    </source>
</evidence>
<dbReference type="AlphaFoldDB" id="A0A8K0PFP1"/>
<feature type="transmembrane region" description="Helical" evidence="8">
    <location>
        <begin position="227"/>
        <end position="249"/>
    </location>
</feature>
<name>A0A8K0PFP1_9PEZI</name>
<evidence type="ECO:0000313" key="9">
    <source>
        <dbReference type="EMBL" id="KAG8626747.1"/>
    </source>
</evidence>
<sequence>MQDIRPKCPLAASPPARSIHAPPQPQTASSPPPSHPIPPPTQPSSIWSPRLLDYAHLPPWRHDNAYILSSYRPQTFSHTASLPSLFFLHNESCNIWSHLLGLFFSATFGTYFLSHLGDIYPHHSDGDWFAFLSFFAGVSACLAASASFHLFSAIGPVEARMWNGVDYAGIVACIWGSFVAALHFGFDGEHAGTRRRYEGMITVLGAACVGVSVMGRFRTPGWRKWRAGMFVALGLSAVVPVGHGLGLYGLQGLERRMGLSWVVRQGVLYVVGAGLYAARIPERWAPGRFDVWGSSHQIFHVLVVAAALAHLKGLLQAMDYRHSLAGHAPSSDSGPKG</sequence>
<feature type="binding site" evidence="6">
    <location>
        <position position="149"/>
    </location>
    <ligand>
        <name>Zn(2+)</name>
        <dbReference type="ChEBI" id="CHEBI:29105"/>
    </ligand>
</feature>
<dbReference type="GO" id="GO:0006882">
    <property type="term" value="P:intracellular zinc ion homeostasis"/>
    <property type="evidence" value="ECO:0007669"/>
    <property type="project" value="TreeGrafter"/>
</dbReference>
<dbReference type="OrthoDB" id="529367at2759"/>
<evidence type="ECO:0000256" key="3">
    <source>
        <dbReference type="ARBA" id="ARBA00022692"/>
    </source>
</evidence>
<feature type="binding site" evidence="6">
    <location>
        <position position="296"/>
    </location>
    <ligand>
        <name>Zn(2+)</name>
        <dbReference type="ChEBI" id="CHEBI:29105"/>
    </ligand>
</feature>
<organism evidence="9 10">
    <name type="scientific">Elsinoe batatas</name>
    <dbReference type="NCBI Taxonomy" id="2601811"/>
    <lineage>
        <taxon>Eukaryota</taxon>
        <taxon>Fungi</taxon>
        <taxon>Dikarya</taxon>
        <taxon>Ascomycota</taxon>
        <taxon>Pezizomycotina</taxon>
        <taxon>Dothideomycetes</taxon>
        <taxon>Dothideomycetidae</taxon>
        <taxon>Myriangiales</taxon>
        <taxon>Elsinoaceae</taxon>
        <taxon>Elsinoe</taxon>
    </lineage>
</organism>
<comment type="subcellular location">
    <subcellularLocation>
        <location evidence="1">Membrane</location>
        <topology evidence="1">Multi-pass membrane protein</topology>
    </subcellularLocation>
</comment>
<evidence type="ECO:0000313" key="10">
    <source>
        <dbReference type="Proteomes" id="UP000809789"/>
    </source>
</evidence>
<feature type="transmembrane region" description="Helical" evidence="8">
    <location>
        <begin position="95"/>
        <end position="116"/>
    </location>
</feature>
<evidence type="ECO:0000256" key="7">
    <source>
        <dbReference type="SAM" id="MobiDB-lite"/>
    </source>
</evidence>
<proteinExistence type="inferred from homology"/>
<keyword evidence="4 8" id="KW-1133">Transmembrane helix</keyword>
<evidence type="ECO:0000256" key="4">
    <source>
        <dbReference type="ARBA" id="ARBA00022989"/>
    </source>
</evidence>
<dbReference type="Proteomes" id="UP000809789">
    <property type="component" value="Unassembled WGS sequence"/>
</dbReference>
<keyword evidence="3 8" id="KW-0812">Transmembrane</keyword>
<dbReference type="GO" id="GO:0016020">
    <property type="term" value="C:membrane"/>
    <property type="evidence" value="ECO:0007669"/>
    <property type="project" value="UniProtKB-SubCell"/>
</dbReference>
<accession>A0A8K0PFP1</accession>
<dbReference type="PANTHER" id="PTHR20855:SF52">
    <property type="entry name" value="ADIPONECTIN RECEPTOR PROTEIN"/>
    <property type="match status" value="1"/>
</dbReference>
<evidence type="ECO:0000256" key="6">
    <source>
        <dbReference type="PIRSR" id="PIRSR604254-1"/>
    </source>
</evidence>
<evidence type="ECO:0000256" key="8">
    <source>
        <dbReference type="SAM" id="Phobius"/>
    </source>
</evidence>
<dbReference type="GO" id="GO:0038023">
    <property type="term" value="F:signaling receptor activity"/>
    <property type="evidence" value="ECO:0007669"/>
    <property type="project" value="TreeGrafter"/>
</dbReference>
<dbReference type="InterPro" id="IPR004254">
    <property type="entry name" value="AdipoR/HlyIII-related"/>
</dbReference>
<keyword evidence="10" id="KW-1185">Reference proteome</keyword>
<keyword evidence="5 8" id="KW-0472">Membrane</keyword>
<comment type="caution">
    <text evidence="9">The sequence shown here is derived from an EMBL/GenBank/DDBJ whole genome shotgun (WGS) entry which is preliminary data.</text>
</comment>
<keyword evidence="6" id="KW-0862">Zinc</keyword>
<dbReference type="PANTHER" id="PTHR20855">
    <property type="entry name" value="ADIPOR/PROGESTIN RECEPTOR-RELATED"/>
    <property type="match status" value="1"/>
</dbReference>
<comment type="similarity">
    <text evidence="2">Belongs to the ADIPOR family.</text>
</comment>
<evidence type="ECO:0000256" key="5">
    <source>
        <dbReference type="ARBA" id="ARBA00023136"/>
    </source>
</evidence>
<feature type="transmembrane region" description="Helical" evidence="8">
    <location>
        <begin position="197"/>
        <end position="215"/>
    </location>
</feature>
<feature type="transmembrane region" description="Helical" evidence="8">
    <location>
        <begin position="128"/>
        <end position="155"/>
    </location>
</feature>
<dbReference type="GO" id="GO:0046872">
    <property type="term" value="F:metal ion binding"/>
    <property type="evidence" value="ECO:0007669"/>
    <property type="project" value="UniProtKB-KW"/>
</dbReference>
<feature type="compositionally biased region" description="Pro residues" evidence="7">
    <location>
        <begin position="22"/>
        <end position="42"/>
    </location>
</feature>
<dbReference type="Pfam" id="PF03006">
    <property type="entry name" value="HlyIII"/>
    <property type="match status" value="1"/>
</dbReference>
<dbReference type="EMBL" id="JAESVG020000006">
    <property type="protein sequence ID" value="KAG8626747.1"/>
    <property type="molecule type" value="Genomic_DNA"/>
</dbReference>